<sequence>MKKPVAVTVPYVLLITTSLATAKDSFGTPCLGGSCHFPETNPREKSAEMTAKKQSGRRSKRAAIRRRNDLSNIWRDGVYYYYDATYISANRYKISAKKDRIRVLAYSHYCYSQLGKKGGEQNLVLGTGCESFGVTAHELGHALGLFHTMGRPDRDKHIQLHLYHIQQEVYRAEYNIRDERDSAHYGTGYDYGSIMHYPGSGYFSNYKPVSVPIDGRHQEMYKGEYNIRAVKDSANYGTGYDYGSIMHYPRSGHFSNYLPVSEPVDGKHVQTMGSEMISFADLSVINEHYFCKDTFGSARTVKCGVAKASEALPSTSERGISTTSKATRMAPPPYCGSQRHSMVL</sequence>
<dbReference type="SMART" id="SM00235">
    <property type="entry name" value="ZnMc"/>
    <property type="match status" value="1"/>
</dbReference>
<feature type="active site" evidence="7">
    <location>
        <position position="138"/>
    </location>
</feature>
<keyword evidence="12" id="KW-1185">Reference proteome</keyword>
<evidence type="ECO:0000256" key="6">
    <source>
        <dbReference type="ARBA" id="ARBA00023157"/>
    </source>
</evidence>
<evidence type="ECO:0000256" key="2">
    <source>
        <dbReference type="ARBA" id="ARBA00022723"/>
    </source>
</evidence>
<dbReference type="SUPFAM" id="SSF55486">
    <property type="entry name" value="Metalloproteases ('zincins'), catalytic domain"/>
    <property type="match status" value="2"/>
</dbReference>
<evidence type="ECO:0000256" key="5">
    <source>
        <dbReference type="ARBA" id="ARBA00023049"/>
    </source>
</evidence>
<accession>A0A0B1TDR2</accession>
<evidence type="ECO:0000313" key="12">
    <source>
        <dbReference type="Proteomes" id="UP000053660"/>
    </source>
</evidence>
<keyword evidence="1 7" id="KW-0645">Protease</keyword>
<dbReference type="GO" id="GO:0006508">
    <property type="term" value="P:proteolysis"/>
    <property type="evidence" value="ECO:0007669"/>
    <property type="project" value="UniProtKB-KW"/>
</dbReference>
<organism evidence="11 12">
    <name type="scientific">Oesophagostomum dentatum</name>
    <name type="common">Nodular worm</name>
    <dbReference type="NCBI Taxonomy" id="61180"/>
    <lineage>
        <taxon>Eukaryota</taxon>
        <taxon>Metazoa</taxon>
        <taxon>Ecdysozoa</taxon>
        <taxon>Nematoda</taxon>
        <taxon>Chromadorea</taxon>
        <taxon>Rhabditida</taxon>
        <taxon>Rhabditina</taxon>
        <taxon>Rhabditomorpha</taxon>
        <taxon>Strongyloidea</taxon>
        <taxon>Strongylidae</taxon>
        <taxon>Oesophagostomum</taxon>
    </lineage>
</organism>
<keyword evidence="3 7" id="KW-0378">Hydrolase</keyword>
<comment type="cofactor">
    <cofactor evidence="7 8">
        <name>Zn(2+)</name>
        <dbReference type="ChEBI" id="CHEBI:29105"/>
    </cofactor>
    <text evidence="7 8">Binds 1 zinc ion per subunit.</text>
</comment>
<dbReference type="EMBL" id="KN550735">
    <property type="protein sequence ID" value="KHJ93510.1"/>
    <property type="molecule type" value="Genomic_DNA"/>
</dbReference>
<evidence type="ECO:0000256" key="8">
    <source>
        <dbReference type="RuleBase" id="RU361183"/>
    </source>
</evidence>
<feature type="binding site" evidence="7">
    <location>
        <position position="137"/>
    </location>
    <ligand>
        <name>Zn(2+)</name>
        <dbReference type="ChEBI" id="CHEBI:29105"/>
        <note>catalytic</note>
    </ligand>
</feature>
<dbReference type="PROSITE" id="PS51257">
    <property type="entry name" value="PROKAR_LIPOPROTEIN"/>
    <property type="match status" value="1"/>
</dbReference>
<keyword evidence="5 7" id="KW-0482">Metalloprotease</keyword>
<feature type="chain" id="PRO_5005110189" description="Metalloendopeptidase" evidence="8">
    <location>
        <begin position="23"/>
        <end position="344"/>
    </location>
</feature>
<evidence type="ECO:0000256" key="7">
    <source>
        <dbReference type="PROSITE-ProRule" id="PRU01211"/>
    </source>
</evidence>
<dbReference type="InterPro" id="IPR006026">
    <property type="entry name" value="Peptidase_Metallo"/>
</dbReference>
<dbReference type="Pfam" id="PF01400">
    <property type="entry name" value="Astacin"/>
    <property type="match status" value="2"/>
</dbReference>
<dbReference type="AlphaFoldDB" id="A0A0B1TDR2"/>
<dbReference type="PANTHER" id="PTHR10127">
    <property type="entry name" value="DISCOIDIN, CUB, EGF, LAMININ , AND ZINC METALLOPROTEASE DOMAIN CONTAINING"/>
    <property type="match status" value="1"/>
</dbReference>
<dbReference type="PANTHER" id="PTHR10127:SF780">
    <property type="entry name" value="METALLOENDOPEPTIDASE"/>
    <property type="match status" value="1"/>
</dbReference>
<dbReference type="GO" id="GO:0004222">
    <property type="term" value="F:metalloendopeptidase activity"/>
    <property type="evidence" value="ECO:0007669"/>
    <property type="project" value="UniProtKB-UniRule"/>
</dbReference>
<dbReference type="GO" id="GO:0008270">
    <property type="term" value="F:zinc ion binding"/>
    <property type="evidence" value="ECO:0007669"/>
    <property type="project" value="UniProtKB-UniRule"/>
</dbReference>
<evidence type="ECO:0000259" key="10">
    <source>
        <dbReference type="PROSITE" id="PS51864"/>
    </source>
</evidence>
<feature type="region of interest" description="Disordered" evidence="9">
    <location>
        <begin position="41"/>
        <end position="62"/>
    </location>
</feature>
<gene>
    <name evidence="11" type="ORF">OESDEN_06578</name>
</gene>
<dbReference type="Gene3D" id="3.40.390.10">
    <property type="entry name" value="Collagenase (Catalytic Domain)"/>
    <property type="match status" value="2"/>
</dbReference>
<keyword evidence="6" id="KW-1015">Disulfide bond</keyword>
<dbReference type="Proteomes" id="UP000053660">
    <property type="component" value="Unassembled WGS sequence"/>
</dbReference>
<keyword evidence="2 7" id="KW-0479">Metal-binding</keyword>
<name>A0A0B1TDR2_OESDE</name>
<feature type="region of interest" description="Disordered" evidence="9">
    <location>
        <begin position="315"/>
        <end position="344"/>
    </location>
</feature>
<evidence type="ECO:0000256" key="1">
    <source>
        <dbReference type="ARBA" id="ARBA00022670"/>
    </source>
</evidence>
<feature type="signal peptide" evidence="8">
    <location>
        <begin position="1"/>
        <end position="22"/>
    </location>
</feature>
<feature type="domain" description="Peptidase M12A" evidence="10">
    <location>
        <begin position="1"/>
        <end position="292"/>
    </location>
</feature>
<dbReference type="InterPro" id="IPR001506">
    <property type="entry name" value="Peptidase_M12A"/>
</dbReference>
<feature type="binding site" evidence="7">
    <location>
        <position position="147"/>
    </location>
    <ligand>
        <name>Zn(2+)</name>
        <dbReference type="ChEBI" id="CHEBI:29105"/>
        <note>catalytic</note>
    </ligand>
</feature>
<evidence type="ECO:0000256" key="4">
    <source>
        <dbReference type="ARBA" id="ARBA00022833"/>
    </source>
</evidence>
<dbReference type="OrthoDB" id="291007at2759"/>
<feature type="compositionally biased region" description="Basic and acidic residues" evidence="9">
    <location>
        <begin position="41"/>
        <end position="51"/>
    </location>
</feature>
<evidence type="ECO:0000256" key="3">
    <source>
        <dbReference type="ARBA" id="ARBA00022801"/>
    </source>
</evidence>
<dbReference type="InterPro" id="IPR024079">
    <property type="entry name" value="MetalloPept_cat_dom_sf"/>
</dbReference>
<evidence type="ECO:0000256" key="9">
    <source>
        <dbReference type="SAM" id="MobiDB-lite"/>
    </source>
</evidence>
<feature type="compositionally biased region" description="Polar residues" evidence="9">
    <location>
        <begin position="315"/>
        <end position="326"/>
    </location>
</feature>
<protein>
    <recommendedName>
        <fullName evidence="8">Metalloendopeptidase</fullName>
        <ecNumber evidence="8">3.4.24.-</ecNumber>
    </recommendedName>
</protein>
<dbReference type="PRINTS" id="PR00480">
    <property type="entry name" value="ASTACIN"/>
</dbReference>
<reference evidence="11 12" key="1">
    <citation type="submission" date="2014-03" db="EMBL/GenBank/DDBJ databases">
        <title>Draft genome of the hookworm Oesophagostomum dentatum.</title>
        <authorList>
            <person name="Mitreva M."/>
        </authorList>
    </citation>
    <scope>NUCLEOTIDE SEQUENCE [LARGE SCALE GENOMIC DNA]</scope>
    <source>
        <strain evidence="11 12">OD-Hann</strain>
    </source>
</reference>
<dbReference type="EC" id="3.4.24.-" evidence="8"/>
<dbReference type="PROSITE" id="PS51864">
    <property type="entry name" value="ASTACIN"/>
    <property type="match status" value="1"/>
</dbReference>
<keyword evidence="8" id="KW-0732">Signal</keyword>
<evidence type="ECO:0000313" key="11">
    <source>
        <dbReference type="EMBL" id="KHJ93510.1"/>
    </source>
</evidence>
<keyword evidence="4 7" id="KW-0862">Zinc</keyword>
<feature type="binding site" evidence="7">
    <location>
        <position position="141"/>
    </location>
    <ligand>
        <name>Zn(2+)</name>
        <dbReference type="ChEBI" id="CHEBI:29105"/>
        <note>catalytic</note>
    </ligand>
</feature>
<comment type="caution">
    <text evidence="7">Lacks conserved residue(s) required for the propagation of feature annotation.</text>
</comment>
<proteinExistence type="predicted"/>